<feature type="transmembrane region" description="Helical" evidence="1">
    <location>
        <begin position="24"/>
        <end position="44"/>
    </location>
</feature>
<comment type="caution">
    <text evidence="2">The sequence shown here is derived from an EMBL/GenBank/DDBJ whole genome shotgun (WGS) entry which is preliminary data.</text>
</comment>
<keyword evidence="1" id="KW-0812">Transmembrane</keyword>
<dbReference type="Proteomes" id="UP000010953">
    <property type="component" value="Unassembled WGS sequence"/>
</dbReference>
<proteinExistence type="predicted"/>
<keyword evidence="1" id="KW-0472">Membrane</keyword>
<protein>
    <submittedName>
        <fullName evidence="2">Uncharacterized protein</fullName>
    </submittedName>
</protein>
<gene>
    <name evidence="2" type="ORF">C943_04611</name>
</gene>
<keyword evidence="3" id="KW-1185">Reference proteome</keyword>
<evidence type="ECO:0000256" key="1">
    <source>
        <dbReference type="SAM" id="Phobius"/>
    </source>
</evidence>
<organism evidence="2 3">
    <name type="scientific">Mariniradius saccharolyticus AK6</name>
    <dbReference type="NCBI Taxonomy" id="1239962"/>
    <lineage>
        <taxon>Bacteria</taxon>
        <taxon>Pseudomonadati</taxon>
        <taxon>Bacteroidota</taxon>
        <taxon>Cytophagia</taxon>
        <taxon>Cytophagales</taxon>
        <taxon>Cyclobacteriaceae</taxon>
        <taxon>Mariniradius</taxon>
    </lineage>
</organism>
<sequence>MFEYFDEGFQIKSTKKGTKDNKRIQALLISFVVKITFLVPCAIAKRHFRNLH</sequence>
<evidence type="ECO:0000313" key="2">
    <source>
        <dbReference type="EMBL" id="EMS33732.1"/>
    </source>
</evidence>
<dbReference type="EMBL" id="AMZY02000009">
    <property type="protein sequence ID" value="EMS33732.1"/>
    <property type="molecule type" value="Genomic_DNA"/>
</dbReference>
<dbReference type="InParanoid" id="M7XZ24"/>
<dbReference type="AlphaFoldDB" id="M7XZ24"/>
<evidence type="ECO:0000313" key="3">
    <source>
        <dbReference type="Proteomes" id="UP000010953"/>
    </source>
</evidence>
<reference evidence="2" key="1">
    <citation type="submission" date="2013-01" db="EMBL/GenBank/DDBJ databases">
        <title>Genome assembly of Mariniradius saccharolyticus AK6.</title>
        <authorList>
            <person name="Vaidya B."/>
            <person name="Khatri I."/>
            <person name="Tanuku N.R.S."/>
            <person name="Subramanian S."/>
            <person name="Pinnaka A."/>
        </authorList>
    </citation>
    <scope>NUCLEOTIDE SEQUENCE [LARGE SCALE GENOMIC DNA]</scope>
    <source>
        <strain evidence="2">AK6</strain>
    </source>
</reference>
<keyword evidence="1" id="KW-1133">Transmembrane helix</keyword>
<accession>M7XZ24</accession>
<name>M7XZ24_9BACT</name>